<feature type="domain" description="Transcription regulator TrmB N-terminal" evidence="1">
    <location>
        <begin position="8"/>
        <end position="70"/>
    </location>
</feature>
<accession>A0A1F5SG86</accession>
<dbReference type="Gene3D" id="1.10.10.10">
    <property type="entry name" value="Winged helix-like DNA-binding domain superfamily/Winged helix DNA-binding domain"/>
    <property type="match status" value="1"/>
</dbReference>
<dbReference type="Proteomes" id="UP000178367">
    <property type="component" value="Unassembled WGS sequence"/>
</dbReference>
<protein>
    <recommendedName>
        <fullName evidence="1">Transcription regulator TrmB N-terminal domain-containing protein</fullName>
    </recommendedName>
</protein>
<dbReference type="PANTHER" id="PTHR34293">
    <property type="entry name" value="HTH-TYPE TRANSCRIPTIONAL REGULATOR TRMBL2"/>
    <property type="match status" value="1"/>
</dbReference>
<dbReference type="InterPro" id="IPR002831">
    <property type="entry name" value="Tscrpt_reg_TrmB_N"/>
</dbReference>
<organism evidence="2 3">
    <name type="scientific">Candidatus Falkowbacteria bacterium RIFOXYA2_FULL_47_19</name>
    <dbReference type="NCBI Taxonomy" id="1797994"/>
    <lineage>
        <taxon>Bacteria</taxon>
        <taxon>Candidatus Falkowiibacteriota</taxon>
    </lineage>
</organism>
<gene>
    <name evidence="2" type="ORF">A2227_00215</name>
</gene>
<name>A0A1F5SG86_9BACT</name>
<evidence type="ECO:0000313" key="2">
    <source>
        <dbReference type="EMBL" id="OGF25622.1"/>
    </source>
</evidence>
<evidence type="ECO:0000259" key="1">
    <source>
        <dbReference type="Pfam" id="PF01978"/>
    </source>
</evidence>
<dbReference type="InterPro" id="IPR051797">
    <property type="entry name" value="TrmB-like"/>
</dbReference>
<dbReference type="Pfam" id="PF01978">
    <property type="entry name" value="TrmB"/>
    <property type="match status" value="1"/>
</dbReference>
<comment type="caution">
    <text evidence="2">The sequence shown here is derived from an EMBL/GenBank/DDBJ whole genome shotgun (WGS) entry which is preliminary data.</text>
</comment>
<dbReference type="STRING" id="1797994.A2227_00215"/>
<dbReference type="InterPro" id="IPR036388">
    <property type="entry name" value="WH-like_DNA-bd_sf"/>
</dbReference>
<dbReference type="PANTHER" id="PTHR34293:SF1">
    <property type="entry name" value="HTH-TYPE TRANSCRIPTIONAL REGULATOR TRMBL2"/>
    <property type="match status" value="1"/>
</dbReference>
<reference evidence="2 3" key="1">
    <citation type="journal article" date="2016" name="Nat. Commun.">
        <title>Thousands of microbial genomes shed light on interconnected biogeochemical processes in an aquifer system.</title>
        <authorList>
            <person name="Anantharaman K."/>
            <person name="Brown C.T."/>
            <person name="Hug L.A."/>
            <person name="Sharon I."/>
            <person name="Castelle C.J."/>
            <person name="Probst A.J."/>
            <person name="Thomas B.C."/>
            <person name="Singh A."/>
            <person name="Wilkins M.J."/>
            <person name="Karaoz U."/>
            <person name="Brodie E.L."/>
            <person name="Williams K.H."/>
            <person name="Hubbard S.S."/>
            <person name="Banfield J.F."/>
        </authorList>
    </citation>
    <scope>NUCLEOTIDE SEQUENCE [LARGE SCALE GENOMIC DNA]</scope>
</reference>
<evidence type="ECO:0000313" key="3">
    <source>
        <dbReference type="Proteomes" id="UP000178367"/>
    </source>
</evidence>
<dbReference type="AlphaFoldDB" id="A0A1F5SG86"/>
<sequence>MDYRELVNLGLSEKEAKVYLAALELGKSPVSPIAQKAQVNRATTYVIIEGLMQKGLMTVSEEEKIQCFAAESPDKLGLLFREREMAIARQREYLEKLLPQLRSLDNTSKDKPVVKYYSGRSGVIAMVESLLDDIKDTTVKMAFSVDAVENFFTPEESSRWRKKRLQKNITTKVIYTMKKGKLSEVEKSRDRKVPLEKYPIKSDIAIYGDKVRIASLGGRLMGIVIEDREIADTFRAILDLAWEGAEKYRE</sequence>
<dbReference type="EMBL" id="MFGB01000020">
    <property type="protein sequence ID" value="OGF25622.1"/>
    <property type="molecule type" value="Genomic_DNA"/>
</dbReference>
<proteinExistence type="predicted"/>